<name>A0A1S6QLC1_9LACO</name>
<proteinExistence type="inferred from homology"/>
<reference evidence="4 5" key="1">
    <citation type="journal article" date="2015" name="Genome Announc.">
        <title>Genome Sequence of Lactobacillus curieae CCTCC M 2011381T, a Novel Producer of Gamma-aminobutyric Acid.</title>
        <authorList>
            <person name="Wang Y."/>
            <person name="Wang Y."/>
            <person name="Lang C."/>
            <person name="Wei D."/>
            <person name="Xu P."/>
            <person name="Xie J."/>
        </authorList>
    </citation>
    <scope>NUCLEOTIDE SEQUENCE [LARGE SCALE GENOMIC DNA]</scope>
    <source>
        <strain evidence="4 5">CCTCC M 2011381</strain>
    </source>
</reference>
<gene>
    <name evidence="4" type="ORF">PL11_009115</name>
</gene>
<dbReference type="InterPro" id="IPR036388">
    <property type="entry name" value="WH-like_DNA-bd_sf"/>
</dbReference>
<dbReference type="InterPro" id="IPR034829">
    <property type="entry name" value="DnaD-like_sf"/>
</dbReference>
<dbReference type="InterPro" id="IPR006343">
    <property type="entry name" value="DnaB/C_C"/>
</dbReference>
<dbReference type="InterPro" id="IPR053162">
    <property type="entry name" value="DnaD"/>
</dbReference>
<dbReference type="Pfam" id="PF21984">
    <property type="entry name" value="DnaD_N"/>
    <property type="match status" value="1"/>
</dbReference>
<organism evidence="4 5">
    <name type="scientific">Lentilactobacillus curieae</name>
    <dbReference type="NCBI Taxonomy" id="1138822"/>
    <lineage>
        <taxon>Bacteria</taxon>
        <taxon>Bacillati</taxon>
        <taxon>Bacillota</taxon>
        <taxon>Bacilli</taxon>
        <taxon>Lactobacillales</taxon>
        <taxon>Lactobacillaceae</taxon>
        <taxon>Lentilactobacillus</taxon>
    </lineage>
</organism>
<dbReference type="NCBIfam" id="TIGR01446">
    <property type="entry name" value="DnaD_dom"/>
    <property type="match status" value="1"/>
</dbReference>
<dbReference type="Pfam" id="PF07261">
    <property type="entry name" value="DnaB_2"/>
    <property type="match status" value="1"/>
</dbReference>
<keyword evidence="5" id="KW-1185">Reference proteome</keyword>
<evidence type="ECO:0000256" key="1">
    <source>
        <dbReference type="ARBA" id="ARBA00093462"/>
    </source>
</evidence>
<evidence type="ECO:0000313" key="5">
    <source>
        <dbReference type="Proteomes" id="UP000030361"/>
    </source>
</evidence>
<dbReference type="AlphaFoldDB" id="A0A1S6QLC1"/>
<dbReference type="EMBL" id="CP018906">
    <property type="protein sequence ID" value="AQW22373.1"/>
    <property type="molecule type" value="Genomic_DNA"/>
</dbReference>
<feature type="domain" description="DnaD N-terminal" evidence="3">
    <location>
        <begin position="11"/>
        <end position="108"/>
    </location>
</feature>
<dbReference type="InterPro" id="IPR053843">
    <property type="entry name" value="DnaD_N"/>
</dbReference>
<sequence length="231" mass="26378">MKNIFQGSTSINNLLLQHYPQIGLSNDELLIYLLIKHDQELVIPMPNIQTLVSMTGFSKDKIFELFHRLIEHKNATITRVTGPNGQVDAYDFSPMYEKLLDLVQNQSTDDVQEKDTPASANVNIDRSEVFNNIEQEFGRTLSPIEMETISGWLDIDHYSSEIISLALREAVLNQVYNLKYMDRIMLNWDKLNLHSAAQIQAYTAKREGSSGGHNSDDDHYSGPEIPFINFK</sequence>
<dbReference type="KEGG" id="lcu:PL11_009115"/>
<dbReference type="PANTHER" id="PTHR37293">
    <property type="entry name" value="PHAGE REPLICATION PROTEIN-RELATED"/>
    <property type="match status" value="1"/>
</dbReference>
<evidence type="ECO:0000259" key="3">
    <source>
        <dbReference type="Pfam" id="PF21984"/>
    </source>
</evidence>
<dbReference type="eggNOG" id="COG3935">
    <property type="taxonomic scope" value="Bacteria"/>
</dbReference>
<dbReference type="Gene3D" id="1.10.10.10">
    <property type="entry name" value="Winged helix-like DNA-binding domain superfamily/Winged helix DNA-binding domain"/>
    <property type="match status" value="1"/>
</dbReference>
<dbReference type="PANTHER" id="PTHR37293:SF6">
    <property type="entry name" value="DNA REPLICATION PROTEIN DNAD"/>
    <property type="match status" value="1"/>
</dbReference>
<feature type="domain" description="DnaB/C C-terminal" evidence="2">
    <location>
        <begin position="130"/>
        <end position="202"/>
    </location>
</feature>
<dbReference type="OrthoDB" id="9770238at2"/>
<evidence type="ECO:0000313" key="4">
    <source>
        <dbReference type="EMBL" id="AQW22373.1"/>
    </source>
</evidence>
<evidence type="ECO:0000259" key="2">
    <source>
        <dbReference type="Pfam" id="PF07261"/>
    </source>
</evidence>
<protein>
    <submittedName>
        <fullName evidence="4">DNA replication protein DnaD</fullName>
    </submittedName>
</protein>
<accession>A0A1S6QLC1</accession>
<dbReference type="SUPFAM" id="SSF158499">
    <property type="entry name" value="DnaD domain-like"/>
    <property type="match status" value="1"/>
</dbReference>
<comment type="similarity">
    <text evidence="1">Belongs to the DnaB/DnaD family.</text>
</comment>
<dbReference type="Proteomes" id="UP000030361">
    <property type="component" value="Chromosome"/>
</dbReference>
<dbReference type="Gene3D" id="1.10.10.630">
    <property type="entry name" value="DnaD domain-like"/>
    <property type="match status" value="1"/>
</dbReference>